<dbReference type="GO" id="GO:0003729">
    <property type="term" value="F:mRNA binding"/>
    <property type="evidence" value="ECO:0007669"/>
    <property type="project" value="TreeGrafter"/>
</dbReference>
<dbReference type="InterPro" id="IPR011990">
    <property type="entry name" value="TPR-like_helical_dom_sf"/>
</dbReference>
<evidence type="ECO:0000313" key="4">
    <source>
        <dbReference type="EMBL" id="EGB06011.1"/>
    </source>
</evidence>
<keyword evidence="5" id="KW-1185">Reference proteome</keyword>
<feature type="region of interest" description="Disordered" evidence="3">
    <location>
        <begin position="581"/>
        <end position="621"/>
    </location>
</feature>
<keyword evidence="1" id="KW-0802">TPR repeat</keyword>
<feature type="repeat" description="PPR" evidence="2">
    <location>
        <begin position="1133"/>
        <end position="1163"/>
    </location>
</feature>
<dbReference type="GeneID" id="20225594"/>
<dbReference type="PANTHER" id="PTHR47934:SF6">
    <property type="entry name" value="MITOCHONDRIAL GROUP I INTRON SPLICING FACTOR CCM1-RELATED"/>
    <property type="match status" value="1"/>
</dbReference>
<feature type="repeat" description="PPR" evidence="2">
    <location>
        <begin position="1098"/>
        <end position="1132"/>
    </location>
</feature>
<dbReference type="RefSeq" id="XP_009039268.1">
    <property type="nucleotide sequence ID" value="XM_009041020.1"/>
</dbReference>
<dbReference type="PROSITE" id="PS51375">
    <property type="entry name" value="PPR"/>
    <property type="match status" value="2"/>
</dbReference>
<organism evidence="5">
    <name type="scientific">Aureococcus anophagefferens</name>
    <name type="common">Harmful bloom alga</name>
    <dbReference type="NCBI Taxonomy" id="44056"/>
    <lineage>
        <taxon>Eukaryota</taxon>
        <taxon>Sar</taxon>
        <taxon>Stramenopiles</taxon>
        <taxon>Ochrophyta</taxon>
        <taxon>Pelagophyceae</taxon>
        <taxon>Pelagomonadales</taxon>
        <taxon>Pelagomonadaceae</taxon>
        <taxon>Aureococcus</taxon>
    </lineage>
</organism>
<dbReference type="PANTHER" id="PTHR47934">
    <property type="entry name" value="PENTATRICOPEPTIDE REPEAT-CONTAINING PROTEIN PET309, MITOCHONDRIAL"/>
    <property type="match status" value="1"/>
</dbReference>
<dbReference type="KEGG" id="aaf:AURANDRAFT_65991"/>
<dbReference type="OrthoDB" id="185462at2759"/>
<evidence type="ECO:0000256" key="1">
    <source>
        <dbReference type="PROSITE-ProRule" id="PRU00339"/>
    </source>
</evidence>
<dbReference type="Gene3D" id="1.25.40.10">
    <property type="entry name" value="Tetratricopeptide repeat domain"/>
    <property type="match status" value="4"/>
</dbReference>
<dbReference type="GO" id="GO:0006396">
    <property type="term" value="P:RNA processing"/>
    <property type="evidence" value="ECO:0007669"/>
    <property type="project" value="TreeGrafter"/>
</dbReference>
<gene>
    <name evidence="4" type="ORF">AURANDRAFT_65991</name>
</gene>
<dbReference type="Proteomes" id="UP000002729">
    <property type="component" value="Unassembled WGS sequence"/>
</dbReference>
<dbReference type="GO" id="GO:0007005">
    <property type="term" value="P:mitochondrion organization"/>
    <property type="evidence" value="ECO:0007669"/>
    <property type="project" value="TreeGrafter"/>
</dbReference>
<reference evidence="4 5" key="1">
    <citation type="journal article" date="2011" name="Proc. Natl. Acad. Sci. U.S.A.">
        <title>Niche of harmful alga Aureococcus anophagefferens revealed through ecogenomics.</title>
        <authorList>
            <person name="Gobler C.J."/>
            <person name="Berry D.L."/>
            <person name="Dyhrman S.T."/>
            <person name="Wilhelm S.W."/>
            <person name="Salamov A."/>
            <person name="Lobanov A.V."/>
            <person name="Zhang Y."/>
            <person name="Collier J.L."/>
            <person name="Wurch L.L."/>
            <person name="Kustka A.B."/>
            <person name="Dill B.D."/>
            <person name="Shah M."/>
            <person name="VerBerkmoes N.C."/>
            <person name="Kuo A."/>
            <person name="Terry A."/>
            <person name="Pangilinan J."/>
            <person name="Lindquist E.A."/>
            <person name="Lucas S."/>
            <person name="Paulsen I.T."/>
            <person name="Hattenrath-Lehmann T.K."/>
            <person name="Talmage S.C."/>
            <person name="Walker E.A."/>
            <person name="Koch F."/>
            <person name="Burson A.M."/>
            <person name="Marcoval M.A."/>
            <person name="Tang Y.Z."/>
            <person name="Lecleir G.R."/>
            <person name="Coyne K.J."/>
            <person name="Berg G.M."/>
            <person name="Bertrand E.M."/>
            <person name="Saito M.A."/>
            <person name="Gladyshev V.N."/>
            <person name="Grigoriev I.V."/>
        </authorList>
    </citation>
    <scope>NUCLEOTIDE SEQUENCE [LARGE SCALE GENOMIC DNA]</scope>
    <source>
        <strain evidence="5">CCMP 1984</strain>
    </source>
</reference>
<accession>F0YFY8</accession>
<evidence type="ECO:0000256" key="3">
    <source>
        <dbReference type="SAM" id="MobiDB-lite"/>
    </source>
</evidence>
<dbReference type="EMBL" id="GL833137">
    <property type="protein sequence ID" value="EGB06011.1"/>
    <property type="molecule type" value="Genomic_DNA"/>
</dbReference>
<evidence type="ECO:0008006" key="6">
    <source>
        <dbReference type="Google" id="ProtNLM"/>
    </source>
</evidence>
<evidence type="ECO:0000313" key="5">
    <source>
        <dbReference type="Proteomes" id="UP000002729"/>
    </source>
</evidence>
<dbReference type="SMART" id="SM00028">
    <property type="entry name" value="TPR"/>
    <property type="match status" value="1"/>
</dbReference>
<proteinExistence type="predicted"/>
<evidence type="ECO:0000256" key="2">
    <source>
        <dbReference type="PROSITE-ProRule" id="PRU00708"/>
    </source>
</evidence>
<feature type="repeat" description="TPR" evidence="1">
    <location>
        <begin position="519"/>
        <end position="552"/>
    </location>
</feature>
<sequence>MAADEPRWEKPQAATFACKFDVVLSQPQRDRAPVQDAVQALLVGEAHFVRALVSGSTALSASAGEALDKAIGVADAQRAGGVHRVPLVGGLLGWVVAPLAARLPYASAARRREVDEGTACAALLRLYRGALRCANGALVTGALDLRRSYVLFLGVGKDDGDPEAVAAGLARWGRGAFAAFLEFAPAAARAAFAVATASLAAVTDGDEGLRQLNAVHRSPRSLARRHAALGVALFHVAMSRRHEDAGEDALRDAYLDEGLHVLRDELRRMPDNAAAHWAASHAVRRKGDRASALAHLGAVSRLAAAGVEGDGDGGRRPSLDGGAGRVAYRPRLDHAMLLCGDLRFEEARTALAPLVAAESDYGAKCMALSWIAAVCSCLDDVDGARDAYAALLKHPDKGRVDAVLARRARVASTRSSAMLAKLALPELLLMMGHLAHYARDDPHLLDLLDLYRPVQHAAEARYEPSKKNDRPREELAAACLCEGALLQCCRVDDARCEDLLARAAELGDARGLEDPFHRPFAHYELGLLYRRTGDEDRAVRHLRKARDAAPGFSFDKALSMRAQFPLEAILKDRELRAASPLDAAPPAPRLAAAPPDEPADAPPADGDEKDDDDDGLDIDEDDGRAYASAACKAAKLPAKGAAAVLRERLRDAAPEDAAPKAVDVAVAAGAAVDVDAAVAADDDDAVFAALLGDADAGVAAAAPDDDDDDFFAALLAGGDDEDYVAAALATAADAAVDGVADARRALSAEARSGSASRIRAAWARFADACDGSDEAPSEGDACLALRPYGASGACDEARAVLEDVERLGRNGTAREWHLALEAFSRAKRPADADRFLGAARLRGAFPARPDGRLYRQVLKHCVGAANWRRALHVLEDMEAQKVDDEDLSVDARDWNLGVFAAERLAVDGAKRAATRRGAKRAVKEGDAAAPGRILAAMAAHGHAPELKALGAAVNAARHAARPDLALARLSELRAAAAGSTPAPWEPDYRADGVVAALDAVKRAAAALDGDARASEATRDSYAAAAVAVLEQFARDDDGGEGPARRADSRGSDARAAAFERAYVTAAAACARARRPDGAHAAMMVCKRRAAQGTGDWPSIQLYNAVLDAYEAAGRGDAAIALLDQLQADGVPVDAVTYNICLRVCAKAGDLTKATSLLDEMSREVDEAARPDVFSYTTVIRACCAPARGGRRRRHTRDDGEGTAAAALDVLDRCVADARVDPNEVTFRTALRACVGHPDDDPPPFARAILGLDVLARMNRAGYRRSDLDGATLGRLAKAAVSARSTDTLHDDRYFAARAFDLLPAE</sequence>
<dbReference type="InterPro" id="IPR051114">
    <property type="entry name" value="Mito_RNA_Proc_CCM1"/>
</dbReference>
<dbReference type="InParanoid" id="F0YFY8"/>
<dbReference type="Pfam" id="PF13041">
    <property type="entry name" value="PPR_2"/>
    <property type="match status" value="1"/>
</dbReference>
<dbReference type="PROSITE" id="PS50005">
    <property type="entry name" value="TPR"/>
    <property type="match status" value="1"/>
</dbReference>
<dbReference type="NCBIfam" id="TIGR00756">
    <property type="entry name" value="PPR"/>
    <property type="match status" value="1"/>
</dbReference>
<dbReference type="SUPFAM" id="SSF48452">
    <property type="entry name" value="TPR-like"/>
    <property type="match status" value="1"/>
</dbReference>
<dbReference type="eggNOG" id="KOG4197">
    <property type="taxonomic scope" value="Eukaryota"/>
</dbReference>
<dbReference type="Pfam" id="PF01535">
    <property type="entry name" value="PPR"/>
    <property type="match status" value="1"/>
</dbReference>
<dbReference type="GO" id="GO:0005739">
    <property type="term" value="C:mitochondrion"/>
    <property type="evidence" value="ECO:0007669"/>
    <property type="project" value="TreeGrafter"/>
</dbReference>
<name>F0YFY8_AURAN</name>
<protein>
    <recommendedName>
        <fullName evidence="6">Pentacotripeptide-repeat region of PRORP domain-containing protein</fullName>
    </recommendedName>
</protein>
<dbReference type="InterPro" id="IPR019734">
    <property type="entry name" value="TPR_rpt"/>
</dbReference>
<dbReference type="InterPro" id="IPR002885">
    <property type="entry name" value="PPR_rpt"/>
</dbReference>
<feature type="compositionally biased region" description="Acidic residues" evidence="3">
    <location>
        <begin position="605"/>
        <end position="621"/>
    </location>
</feature>